<accession>A0ABQ9I6W8</accession>
<dbReference type="Proteomes" id="UP001159363">
    <property type="component" value="Chromosome 2"/>
</dbReference>
<comment type="caution">
    <text evidence="2">The sequence shown here is derived from an EMBL/GenBank/DDBJ whole genome shotgun (WGS) entry which is preliminary data.</text>
</comment>
<dbReference type="Pfam" id="PF18701">
    <property type="entry name" value="DUF5641"/>
    <property type="match status" value="1"/>
</dbReference>
<keyword evidence="3" id="KW-1185">Reference proteome</keyword>
<feature type="domain" description="DUF5641" evidence="1">
    <location>
        <begin position="34"/>
        <end position="96"/>
    </location>
</feature>
<protein>
    <recommendedName>
        <fullName evidence="1">DUF5641 domain-containing protein</fullName>
    </recommendedName>
</protein>
<dbReference type="InterPro" id="IPR040676">
    <property type="entry name" value="DUF5641"/>
</dbReference>
<organism evidence="2 3">
    <name type="scientific">Dryococelus australis</name>
    <dbReference type="NCBI Taxonomy" id="614101"/>
    <lineage>
        <taxon>Eukaryota</taxon>
        <taxon>Metazoa</taxon>
        <taxon>Ecdysozoa</taxon>
        <taxon>Arthropoda</taxon>
        <taxon>Hexapoda</taxon>
        <taxon>Insecta</taxon>
        <taxon>Pterygota</taxon>
        <taxon>Neoptera</taxon>
        <taxon>Polyneoptera</taxon>
        <taxon>Phasmatodea</taxon>
        <taxon>Verophasmatodea</taxon>
        <taxon>Anareolatae</taxon>
        <taxon>Phasmatidae</taxon>
        <taxon>Eurycanthinae</taxon>
        <taxon>Dryococelus</taxon>
    </lineage>
</organism>
<dbReference type="EMBL" id="JARBHB010000002">
    <property type="protein sequence ID" value="KAJ8892398.1"/>
    <property type="molecule type" value="Genomic_DNA"/>
</dbReference>
<evidence type="ECO:0000313" key="2">
    <source>
        <dbReference type="EMBL" id="KAJ8892398.1"/>
    </source>
</evidence>
<gene>
    <name evidence="2" type="ORF">PR048_004978</name>
</gene>
<reference evidence="2 3" key="1">
    <citation type="submission" date="2023-02" db="EMBL/GenBank/DDBJ databases">
        <title>LHISI_Scaffold_Assembly.</title>
        <authorList>
            <person name="Stuart O.P."/>
            <person name="Cleave R."/>
            <person name="Magrath M.J.L."/>
            <person name="Mikheyev A.S."/>
        </authorList>
    </citation>
    <scope>NUCLEOTIDE SEQUENCE [LARGE SCALE GENOMIC DNA]</scope>
    <source>
        <strain evidence="2">Daus_M_001</strain>
        <tissue evidence="2">Leg muscle</tissue>
    </source>
</reference>
<name>A0ABQ9I6W8_9NEOP</name>
<proteinExistence type="predicted"/>
<evidence type="ECO:0000313" key="3">
    <source>
        <dbReference type="Proteomes" id="UP001159363"/>
    </source>
</evidence>
<sequence>MGVGKIPRKCVPVANGLKCGTIAGRARGQSSLHVKRWITNESADLRVGDFVRVKEDRLLPLQWQLSHVEALHPGKDGVVRVATIKTARPVMKLCPLPTQSLRKPTDQRHRPARFPHAKIWSDPAATVAPLAGRAVQYTRGCAVPCLRRQCEGWDGIIAKTDLQGYEIARVCEDLRTLWTLSLNATASMLRHLVHESVGLNTRRLQCPSKHLYYLSKVNELQEIRHTFPPSDFACPSSGRAAYKTQLKDVLYILWQFNLGRCERRLDNSFVKLQAKRSVML</sequence>
<evidence type="ECO:0000259" key="1">
    <source>
        <dbReference type="Pfam" id="PF18701"/>
    </source>
</evidence>